<proteinExistence type="predicted"/>
<dbReference type="EMBL" id="FODD01000009">
    <property type="protein sequence ID" value="SEN72952.1"/>
    <property type="molecule type" value="Genomic_DNA"/>
</dbReference>
<keyword evidence="5" id="KW-1185">Reference proteome</keyword>
<dbReference type="SUPFAM" id="SSF53335">
    <property type="entry name" value="S-adenosyl-L-methionine-dependent methyltransferases"/>
    <property type="match status" value="1"/>
</dbReference>
<dbReference type="OrthoDB" id="9801363at2"/>
<accession>A0A1H8IWW6</accession>
<evidence type="ECO:0000259" key="3">
    <source>
        <dbReference type="Pfam" id="PF21320"/>
    </source>
</evidence>
<dbReference type="InterPro" id="IPR029063">
    <property type="entry name" value="SAM-dependent_MTases_sf"/>
</dbReference>
<dbReference type="GO" id="GO:0008168">
    <property type="term" value="F:methyltransferase activity"/>
    <property type="evidence" value="ECO:0007669"/>
    <property type="project" value="UniProtKB-KW"/>
</dbReference>
<dbReference type="InterPro" id="IPR036390">
    <property type="entry name" value="WH_DNA-bd_sf"/>
</dbReference>
<gene>
    <name evidence="4" type="ORF">SAMN05216267_100922</name>
</gene>
<organism evidence="4 5">
    <name type="scientific">Actinacidiphila rubida</name>
    <dbReference type="NCBI Taxonomy" id="310780"/>
    <lineage>
        <taxon>Bacteria</taxon>
        <taxon>Bacillati</taxon>
        <taxon>Actinomycetota</taxon>
        <taxon>Actinomycetes</taxon>
        <taxon>Kitasatosporales</taxon>
        <taxon>Streptomycetaceae</taxon>
        <taxon>Actinacidiphila</taxon>
    </lineage>
</organism>
<dbReference type="GO" id="GO:0032259">
    <property type="term" value="P:methylation"/>
    <property type="evidence" value="ECO:0007669"/>
    <property type="project" value="UniProtKB-KW"/>
</dbReference>
<dbReference type="InterPro" id="IPR048711">
    <property type="entry name" value="WHD_Rv2258c"/>
</dbReference>
<protein>
    <submittedName>
        <fullName evidence="4">Methyltransferase domain-containing protein</fullName>
    </submittedName>
</protein>
<feature type="domain" description="S-adenosylmethionine-dependent methyltransferase Rv2258c-like winged HTH" evidence="3">
    <location>
        <begin position="47"/>
        <end position="119"/>
    </location>
</feature>
<keyword evidence="4" id="KW-0489">Methyltransferase</keyword>
<dbReference type="InterPro" id="IPR036388">
    <property type="entry name" value="WH-like_DNA-bd_sf"/>
</dbReference>
<dbReference type="SUPFAM" id="SSF46785">
    <property type="entry name" value="Winged helix' DNA-binding domain"/>
    <property type="match status" value="1"/>
</dbReference>
<evidence type="ECO:0000256" key="1">
    <source>
        <dbReference type="SAM" id="MobiDB-lite"/>
    </source>
</evidence>
<dbReference type="CDD" id="cd02440">
    <property type="entry name" value="AdoMet_MTases"/>
    <property type="match status" value="1"/>
</dbReference>
<evidence type="ECO:0000313" key="4">
    <source>
        <dbReference type="EMBL" id="SEN72952.1"/>
    </source>
</evidence>
<feature type="region of interest" description="Disordered" evidence="1">
    <location>
        <begin position="1"/>
        <end position="29"/>
    </location>
</feature>
<dbReference type="InterPro" id="IPR025714">
    <property type="entry name" value="Methyltranfer_dom"/>
</dbReference>
<dbReference type="Proteomes" id="UP000181951">
    <property type="component" value="Unassembled WGS sequence"/>
</dbReference>
<dbReference type="STRING" id="310780.SAMN05216267_100922"/>
<reference evidence="4 5" key="1">
    <citation type="submission" date="2016-10" db="EMBL/GenBank/DDBJ databases">
        <authorList>
            <person name="de Groot N.N."/>
        </authorList>
    </citation>
    <scope>NUCLEOTIDE SEQUENCE [LARGE SCALE GENOMIC DNA]</scope>
    <source>
        <strain evidence="4 5">CGMCC 4.2026</strain>
    </source>
</reference>
<feature type="compositionally biased region" description="Low complexity" evidence="1">
    <location>
        <begin position="1"/>
        <end position="26"/>
    </location>
</feature>
<evidence type="ECO:0000259" key="2">
    <source>
        <dbReference type="Pfam" id="PF13847"/>
    </source>
</evidence>
<dbReference type="Gene3D" id="1.10.10.10">
    <property type="entry name" value="Winged helix-like DNA-binding domain superfamily/Winged helix DNA-binding domain"/>
    <property type="match status" value="1"/>
</dbReference>
<dbReference type="PANTHER" id="PTHR45128:SF2">
    <property type="entry name" value="METHYLTRANSFERASE DOMAIN-CONTAINING PROTEIN"/>
    <property type="match status" value="1"/>
</dbReference>
<dbReference type="PANTHER" id="PTHR45128">
    <property type="entry name" value="METHYLTRANSFERASE TYPE 11"/>
    <property type="match status" value="1"/>
</dbReference>
<dbReference type="Gene3D" id="3.40.50.150">
    <property type="entry name" value="Vaccinia Virus protein VP39"/>
    <property type="match status" value="1"/>
</dbReference>
<dbReference type="AlphaFoldDB" id="A0A1H8IWW6"/>
<dbReference type="InterPro" id="IPR053173">
    <property type="entry name" value="SAM-binding_MTase"/>
</dbReference>
<evidence type="ECO:0000313" key="5">
    <source>
        <dbReference type="Proteomes" id="UP000181951"/>
    </source>
</evidence>
<feature type="domain" description="Methyltransferase" evidence="2">
    <location>
        <begin position="197"/>
        <end position="311"/>
    </location>
</feature>
<name>A0A1H8IWW6_9ACTN</name>
<keyword evidence="4" id="KW-0808">Transferase</keyword>
<dbReference type="Pfam" id="PF21320">
    <property type="entry name" value="WHD_Rv2258c"/>
    <property type="match status" value="1"/>
</dbReference>
<dbReference type="Pfam" id="PF13847">
    <property type="entry name" value="Methyltransf_31"/>
    <property type="match status" value="1"/>
</dbReference>
<sequence length="376" mass="39623">MTATAGNGQGAAAADQDARRGAQAQQPTEEQVMEFLEQVITDGAAAMAGLCTSLGDRLGLYTAMAGAGPLTSAQLADRTGLSERYVREWLAAQVAGSYVDHDHANDTYELPPAHAAVLADPDVPTYAAGMFTMLQALYGTEDVLMDAFRTGEGVGWGEHAPALFEGTAKFFRPGYAASLVPEWLASMDGVVEKLRGGAKVADVGCGFGHSTMLMAKAFPRSHFHGFDFHRPSIEAARGLAAEQGVSDRVEFDVATAQDFPGDGFDLITFFDCLHDMSDPGAALRQAEHALADGGQCMLVEPNASADVEENVHPIGRGLTSASVAVCLPSALAQHGPQALGNHAGEEPMRRIADSAGLHHWTLTAESPVNRVYALAR</sequence>